<comment type="caution">
    <text evidence="1">The sequence shown here is derived from an EMBL/GenBank/DDBJ whole genome shotgun (WGS) entry which is preliminary data.</text>
</comment>
<dbReference type="RefSeq" id="WP_174880909.1">
    <property type="nucleotide sequence ID" value="NZ_CADEPK010000283.1"/>
</dbReference>
<dbReference type="EMBL" id="JAUSTZ010000021">
    <property type="protein sequence ID" value="MDQ0228448.1"/>
    <property type="molecule type" value="Genomic_DNA"/>
</dbReference>
<organism evidence="1 2">
    <name type="scientific">Metabacillus niabensis</name>
    <dbReference type="NCBI Taxonomy" id="324854"/>
    <lineage>
        <taxon>Bacteria</taxon>
        <taxon>Bacillati</taxon>
        <taxon>Bacillota</taxon>
        <taxon>Bacilli</taxon>
        <taxon>Bacillales</taxon>
        <taxon>Bacillaceae</taxon>
        <taxon>Metabacillus</taxon>
    </lineage>
</organism>
<protein>
    <submittedName>
        <fullName evidence="1">Uncharacterized protein</fullName>
    </submittedName>
</protein>
<proteinExistence type="predicted"/>
<accession>A0ABT9Z870</accession>
<name>A0ABT9Z870_9BACI</name>
<reference evidence="1 2" key="1">
    <citation type="submission" date="2023-07" db="EMBL/GenBank/DDBJ databases">
        <title>Genomic Encyclopedia of Type Strains, Phase IV (KMG-IV): sequencing the most valuable type-strain genomes for metagenomic binning, comparative biology and taxonomic classification.</title>
        <authorList>
            <person name="Goeker M."/>
        </authorList>
    </citation>
    <scope>NUCLEOTIDE SEQUENCE [LARGE SCALE GENOMIC DNA]</scope>
    <source>
        <strain evidence="1 2">DSM 17723</strain>
    </source>
</reference>
<sequence length="69" mass="8160">MKNIDKWQEIIVQVRKLPQSKQNEFLFYTLGAMKSNFEFKNVKEKSVIDACVLSLKLVNEGEERRRISL</sequence>
<evidence type="ECO:0000313" key="1">
    <source>
        <dbReference type="EMBL" id="MDQ0228448.1"/>
    </source>
</evidence>
<evidence type="ECO:0000313" key="2">
    <source>
        <dbReference type="Proteomes" id="UP001232245"/>
    </source>
</evidence>
<dbReference type="Proteomes" id="UP001232245">
    <property type="component" value="Unassembled WGS sequence"/>
</dbReference>
<gene>
    <name evidence="1" type="ORF">J2S02_004831</name>
</gene>
<keyword evidence="2" id="KW-1185">Reference proteome</keyword>